<evidence type="ECO:0000259" key="6">
    <source>
        <dbReference type="PROSITE" id="PS50011"/>
    </source>
</evidence>
<protein>
    <recommendedName>
        <fullName evidence="6">Protein kinase domain-containing protein</fullName>
    </recommendedName>
</protein>
<organism evidence="7 8">
    <name type="scientific">Thecamonas trahens ATCC 50062</name>
    <dbReference type="NCBI Taxonomy" id="461836"/>
    <lineage>
        <taxon>Eukaryota</taxon>
        <taxon>Apusozoa</taxon>
        <taxon>Apusomonadida</taxon>
        <taxon>Apusomonadidae</taxon>
        <taxon>Thecamonas</taxon>
    </lineage>
</organism>
<dbReference type="Gene3D" id="1.10.510.10">
    <property type="entry name" value="Transferase(Phosphotransferase) domain 1"/>
    <property type="match status" value="1"/>
</dbReference>
<dbReference type="EMBL" id="GL349496">
    <property type="protein sequence ID" value="KNC55182.1"/>
    <property type="molecule type" value="Genomic_DNA"/>
</dbReference>
<dbReference type="eggNOG" id="KOG0192">
    <property type="taxonomic scope" value="Eukaryota"/>
</dbReference>
<name>A0A0L0DSJ7_THETB</name>
<dbReference type="InterPro" id="IPR036388">
    <property type="entry name" value="WH-like_DNA-bd_sf"/>
</dbReference>
<dbReference type="OrthoDB" id="346907at2759"/>
<dbReference type="SUPFAM" id="SSF52540">
    <property type="entry name" value="P-loop containing nucleoside triphosphate hydrolases"/>
    <property type="match status" value="1"/>
</dbReference>
<evidence type="ECO:0000256" key="4">
    <source>
        <dbReference type="ARBA" id="ARBA00022777"/>
    </source>
</evidence>
<evidence type="ECO:0000256" key="1">
    <source>
        <dbReference type="ARBA" id="ARBA00008171"/>
    </source>
</evidence>
<dbReference type="GO" id="GO:0004674">
    <property type="term" value="F:protein serine/threonine kinase activity"/>
    <property type="evidence" value="ECO:0007669"/>
    <property type="project" value="TreeGrafter"/>
</dbReference>
<reference evidence="7 8" key="1">
    <citation type="submission" date="2010-05" db="EMBL/GenBank/DDBJ databases">
        <title>The Genome Sequence of Thecamonas trahens ATCC 50062.</title>
        <authorList>
            <consortium name="The Broad Institute Genome Sequencing Platform"/>
            <person name="Russ C."/>
            <person name="Cuomo C."/>
            <person name="Shea T."/>
            <person name="Young S.K."/>
            <person name="Zeng Q."/>
            <person name="Koehrsen M."/>
            <person name="Haas B."/>
            <person name="Borodovsky M."/>
            <person name="Guigo R."/>
            <person name="Alvarado L."/>
            <person name="Berlin A."/>
            <person name="Bochicchio J."/>
            <person name="Borenstein D."/>
            <person name="Chapman S."/>
            <person name="Chen Z."/>
            <person name="Freedman E."/>
            <person name="Gellesch M."/>
            <person name="Goldberg J."/>
            <person name="Griggs A."/>
            <person name="Gujja S."/>
            <person name="Heilman E."/>
            <person name="Heiman D."/>
            <person name="Hepburn T."/>
            <person name="Howarth C."/>
            <person name="Jen D."/>
            <person name="Larson L."/>
            <person name="Mehta T."/>
            <person name="Park D."/>
            <person name="Pearson M."/>
            <person name="Roberts A."/>
            <person name="Saif S."/>
            <person name="Shenoy N."/>
            <person name="Sisk P."/>
            <person name="Stolte C."/>
            <person name="Sykes S."/>
            <person name="Thomson T."/>
            <person name="Walk T."/>
            <person name="White J."/>
            <person name="Yandava C."/>
            <person name="Burger G."/>
            <person name="Gray M.W."/>
            <person name="Holland P.W.H."/>
            <person name="King N."/>
            <person name="Lang F.B.F."/>
            <person name="Roger A.J."/>
            <person name="Ruiz-Trillo I."/>
            <person name="Lander E."/>
            <person name="Nusbaum C."/>
        </authorList>
    </citation>
    <scope>NUCLEOTIDE SEQUENCE [LARGE SCALE GENOMIC DNA]</scope>
    <source>
        <strain evidence="7 8">ATCC 50062</strain>
    </source>
</reference>
<dbReference type="InterPro" id="IPR027417">
    <property type="entry name" value="P-loop_NTPase"/>
</dbReference>
<evidence type="ECO:0000313" key="7">
    <source>
        <dbReference type="EMBL" id="KNC55182.1"/>
    </source>
</evidence>
<dbReference type="PROSITE" id="PS50011">
    <property type="entry name" value="PROTEIN_KINASE_DOM"/>
    <property type="match status" value="1"/>
</dbReference>
<dbReference type="RefSeq" id="XP_013753234.1">
    <property type="nucleotide sequence ID" value="XM_013897780.1"/>
</dbReference>
<evidence type="ECO:0000256" key="5">
    <source>
        <dbReference type="ARBA" id="ARBA00022840"/>
    </source>
</evidence>
<dbReference type="SUPFAM" id="SSF56112">
    <property type="entry name" value="Protein kinase-like (PK-like)"/>
    <property type="match status" value="1"/>
</dbReference>
<comment type="similarity">
    <text evidence="1">Belongs to the protein kinase superfamily. TKL Ser/Thr protein kinase family. ROCO subfamily.</text>
</comment>
<evidence type="ECO:0000256" key="3">
    <source>
        <dbReference type="ARBA" id="ARBA00022741"/>
    </source>
</evidence>
<dbReference type="PANTHER" id="PTHR44329">
    <property type="entry name" value="SERINE/THREONINE-PROTEIN KINASE TNNI3K-RELATED"/>
    <property type="match status" value="1"/>
</dbReference>
<accession>A0A0L0DSJ7</accession>
<keyword evidence="3" id="KW-0547">Nucleotide-binding</keyword>
<proteinExistence type="inferred from homology"/>
<dbReference type="Gene3D" id="1.10.10.10">
    <property type="entry name" value="Winged helix-like DNA-binding domain superfamily/Winged helix DNA-binding domain"/>
    <property type="match status" value="1"/>
</dbReference>
<feature type="domain" description="Protein kinase" evidence="6">
    <location>
        <begin position="1"/>
        <end position="236"/>
    </location>
</feature>
<keyword evidence="8" id="KW-1185">Reference proteome</keyword>
<dbReference type="InterPro" id="IPR001245">
    <property type="entry name" value="Ser-Thr/Tyr_kinase_cat_dom"/>
</dbReference>
<evidence type="ECO:0000256" key="2">
    <source>
        <dbReference type="ARBA" id="ARBA00022679"/>
    </source>
</evidence>
<dbReference type="GeneID" id="25568934"/>
<dbReference type="InterPro" id="IPR000719">
    <property type="entry name" value="Prot_kinase_dom"/>
</dbReference>
<sequence length="644" mass="68659">MTEKEAETLDESEATELMRVRQALVEEVKVLSQLAHPNTVTLLAVSISPPAIVLELLHTDLRTLLFYSEVVLSHAERVRLLRGVASGMAYLHIRGILHRDLKPANILVDASRAVVKIADFGLAHVIESMSAPMMAGTRRYMAPELFVGGRPTPAVDVFAFGVTAAEVVYRHKARYAAFRETNAYAALLLPPTPTSRSSFLATLVDPLITTCVAPDPTRRPSFETLVTRLEALHELLLLGPLDASVPELPIADIVPRSADHAAITYLVIGIVRDDAVRRAFACGLFWIALGALPDERFVATELARAADAASTFATAHRDAPRHVLVVLDDACEASAVAQALAAATSAFATTQLAVTVLVTSRTSRALDNAPLSGPIYELGDLDVDTALLMLSNTARGFCGDSPLLLAMIGAVFGSRPGSFPRLMHAFDKLVAAPEAHLRLVHLCVSSISFLADEYRKLVVLRSDAAVSASVLRILWTGSTDEMGALDDPVDALLDLLVARRLIQDERTDGMYSIHALLYDYLQWRVPRCAAAPFHAALLANAAAGLSDYGTEPSTPSSWMAVLAPATTAMAPTSALTSSIISPEPGATPMPLASSSPKAIATSDVDAVVASVSADTAFALTALQHVEGQPQPGQPQPQTQTQTQT</sequence>
<keyword evidence="2" id="KW-0808">Transferase</keyword>
<dbReference type="InterPro" id="IPR011009">
    <property type="entry name" value="Kinase-like_dom_sf"/>
</dbReference>
<dbReference type="Gene3D" id="3.30.200.20">
    <property type="entry name" value="Phosphorylase Kinase, domain 1"/>
    <property type="match status" value="1"/>
</dbReference>
<dbReference type="InterPro" id="IPR008271">
    <property type="entry name" value="Ser/Thr_kinase_AS"/>
</dbReference>
<dbReference type="PROSITE" id="PS00108">
    <property type="entry name" value="PROTEIN_KINASE_ST"/>
    <property type="match status" value="1"/>
</dbReference>
<dbReference type="PANTHER" id="PTHR44329:SF288">
    <property type="entry name" value="MITOGEN-ACTIVATED PROTEIN KINASE KINASE KINASE 20"/>
    <property type="match status" value="1"/>
</dbReference>
<dbReference type="STRING" id="461836.A0A0L0DSJ7"/>
<dbReference type="InterPro" id="IPR051681">
    <property type="entry name" value="Ser/Thr_Kinases-Pseudokinases"/>
</dbReference>
<dbReference type="Proteomes" id="UP000054408">
    <property type="component" value="Unassembled WGS sequence"/>
</dbReference>
<gene>
    <name evidence="7" type="ORF">AMSG_10798</name>
</gene>
<dbReference type="GO" id="GO:0005524">
    <property type="term" value="F:ATP binding"/>
    <property type="evidence" value="ECO:0007669"/>
    <property type="project" value="UniProtKB-KW"/>
</dbReference>
<evidence type="ECO:0000313" key="8">
    <source>
        <dbReference type="Proteomes" id="UP000054408"/>
    </source>
</evidence>
<dbReference type="SMART" id="SM00220">
    <property type="entry name" value="S_TKc"/>
    <property type="match status" value="1"/>
</dbReference>
<dbReference type="AlphaFoldDB" id="A0A0L0DSJ7"/>
<dbReference type="Pfam" id="PF07714">
    <property type="entry name" value="PK_Tyr_Ser-Thr"/>
    <property type="match status" value="1"/>
</dbReference>
<keyword evidence="5" id="KW-0067">ATP-binding</keyword>
<keyword evidence="4" id="KW-0418">Kinase</keyword>